<dbReference type="SUPFAM" id="SSF53756">
    <property type="entry name" value="UDP-Glycosyltransferase/glycogen phosphorylase"/>
    <property type="match status" value="1"/>
</dbReference>
<dbReference type="PATRIC" id="fig|400092.3.peg.3630"/>
<dbReference type="CDD" id="cd03801">
    <property type="entry name" value="GT4_PimA-like"/>
    <property type="match status" value="1"/>
</dbReference>
<name>A0A0E3UXM9_9BACT</name>
<sequence length="370" mass="43007">MAKFMFYDDKLINILMHEEKPSGGAAVQAYGWIRGLSEAGQDVHIITTPNPNGILKEECKELKIVPLYDKQKGIRWIRWVYYRLPYIYNKIKLTKPDYLYQGIPGWTSFFIGMICHQLNIKYVLRISNDFLLDDRILLNYSKAHRFFQKLGLKLSYCILCQNEYQLGVIQKELPHKKTIKLANPIFLKATEAPVEPEKRNYIAWLGLYQYQKNLKLLYEIATSLPNEQFFVAGKESSKCDDETKLYLRKLEKLQNVKFVGFLSREQVLPFLSKAKFLLNTSHYEGFSNTFLEAMSTGTPILSSHKVNPDSIISKYKLGLVYEDAESLQNQLSKITPDTYKEMSSNVLAYVKENHEYKTLANKLLSFLELN</sequence>
<dbReference type="STRING" id="400092.PKOR_16555"/>
<reference evidence="2 3" key="1">
    <citation type="journal article" date="2015" name="Sci. Rep.">
        <title>Unraveling adaptation of Pontibacter korlensis to radiation and infertility in desert through complete genome and comparative transcriptomic analysis.</title>
        <authorList>
            <person name="Dai J."/>
            <person name="Dai W."/>
            <person name="Qiu C."/>
            <person name="Yang Z."/>
            <person name="Zhang Y."/>
            <person name="Zhou M."/>
            <person name="Zhang L."/>
            <person name="Fang C."/>
            <person name="Gao Q."/>
            <person name="Yang Q."/>
            <person name="Li X."/>
            <person name="Wang Z."/>
            <person name="Wang Z."/>
            <person name="Jia Z."/>
            <person name="Chen X."/>
        </authorList>
    </citation>
    <scope>NUCLEOTIDE SEQUENCE [LARGE SCALE GENOMIC DNA]</scope>
    <source>
        <strain evidence="2 3">X14-1T</strain>
    </source>
</reference>
<evidence type="ECO:0000313" key="3">
    <source>
        <dbReference type="Proteomes" id="UP000033109"/>
    </source>
</evidence>
<dbReference type="PANTHER" id="PTHR12526">
    <property type="entry name" value="GLYCOSYLTRANSFERASE"/>
    <property type="match status" value="1"/>
</dbReference>
<keyword evidence="3" id="KW-1185">Reference proteome</keyword>
<evidence type="ECO:0000313" key="2">
    <source>
        <dbReference type="EMBL" id="AKD04402.1"/>
    </source>
</evidence>
<dbReference type="GO" id="GO:0016757">
    <property type="term" value="F:glycosyltransferase activity"/>
    <property type="evidence" value="ECO:0007669"/>
    <property type="project" value="InterPro"/>
</dbReference>
<gene>
    <name evidence="2" type="ORF">PKOR_16555</name>
</gene>
<feature type="domain" description="Glycosyl transferase family 1" evidence="1">
    <location>
        <begin position="193"/>
        <end position="338"/>
    </location>
</feature>
<dbReference type="Pfam" id="PF00534">
    <property type="entry name" value="Glycos_transf_1"/>
    <property type="match status" value="1"/>
</dbReference>
<evidence type="ECO:0000259" key="1">
    <source>
        <dbReference type="Pfam" id="PF00534"/>
    </source>
</evidence>
<dbReference type="KEGG" id="pko:PKOR_16555"/>
<keyword evidence="2" id="KW-0808">Transferase</keyword>
<dbReference type="EMBL" id="CP009621">
    <property type="protein sequence ID" value="AKD04402.1"/>
    <property type="molecule type" value="Genomic_DNA"/>
</dbReference>
<organism evidence="2 3">
    <name type="scientific">Pontibacter korlensis</name>
    <dbReference type="NCBI Taxonomy" id="400092"/>
    <lineage>
        <taxon>Bacteria</taxon>
        <taxon>Pseudomonadati</taxon>
        <taxon>Bacteroidota</taxon>
        <taxon>Cytophagia</taxon>
        <taxon>Cytophagales</taxon>
        <taxon>Hymenobacteraceae</taxon>
        <taxon>Pontibacter</taxon>
    </lineage>
</organism>
<proteinExistence type="predicted"/>
<dbReference type="HOGENOM" id="CLU_726978_0_0_10"/>
<dbReference type="Proteomes" id="UP000033109">
    <property type="component" value="Chromosome"/>
</dbReference>
<dbReference type="OrthoDB" id="1116389at2"/>
<dbReference type="InterPro" id="IPR001296">
    <property type="entry name" value="Glyco_trans_1"/>
</dbReference>
<dbReference type="AlphaFoldDB" id="A0A0E3UXM9"/>
<protein>
    <submittedName>
        <fullName evidence="2">Group 1 glycosyl transferase</fullName>
    </submittedName>
</protein>
<dbReference type="Gene3D" id="3.40.50.2000">
    <property type="entry name" value="Glycogen Phosphorylase B"/>
    <property type="match status" value="2"/>
</dbReference>
<accession>A0A0E3UXM9</accession>